<comment type="caution">
    <text evidence="6">The sequence shown here is derived from an EMBL/GenBank/DDBJ whole genome shotgun (WGS) entry which is preliminary data.</text>
</comment>
<evidence type="ECO:0000256" key="1">
    <source>
        <dbReference type="ARBA" id="ARBA00022450"/>
    </source>
</evidence>
<dbReference type="Pfam" id="PF07993">
    <property type="entry name" value="NAD_binding_4"/>
    <property type="match status" value="1"/>
</dbReference>
<dbReference type="InterPro" id="IPR042099">
    <property type="entry name" value="ANL_N_sf"/>
</dbReference>
<keyword evidence="3" id="KW-0547">Nucleotide-binding</keyword>
<evidence type="ECO:0000256" key="2">
    <source>
        <dbReference type="ARBA" id="ARBA00022553"/>
    </source>
</evidence>
<organism evidence="6 7">
    <name type="scientific">Daldinia eschscholtzii</name>
    <dbReference type="NCBI Taxonomy" id="292717"/>
    <lineage>
        <taxon>Eukaryota</taxon>
        <taxon>Fungi</taxon>
        <taxon>Dikarya</taxon>
        <taxon>Ascomycota</taxon>
        <taxon>Pezizomycotina</taxon>
        <taxon>Sordariomycetes</taxon>
        <taxon>Xylariomycetidae</taxon>
        <taxon>Xylariales</taxon>
        <taxon>Hypoxylaceae</taxon>
        <taxon>Daldinia</taxon>
    </lineage>
</organism>
<evidence type="ECO:0000259" key="5">
    <source>
        <dbReference type="PROSITE" id="PS50975"/>
    </source>
</evidence>
<dbReference type="SUPFAM" id="SSF56801">
    <property type="entry name" value="Acetyl-CoA synthetase-like"/>
    <property type="match status" value="1"/>
</dbReference>
<dbReference type="InterPro" id="IPR051414">
    <property type="entry name" value="Adenylate-forming_Reductase"/>
</dbReference>
<dbReference type="PANTHER" id="PTHR43439">
    <property type="entry name" value="PHENYLACETATE-COENZYME A LIGASE"/>
    <property type="match status" value="1"/>
</dbReference>
<dbReference type="GO" id="GO:0005524">
    <property type="term" value="F:ATP binding"/>
    <property type="evidence" value="ECO:0007669"/>
    <property type="project" value="UniProtKB-UniRule"/>
</dbReference>
<keyword evidence="4" id="KW-0732">Signal</keyword>
<feature type="chain" id="PRO_5043993965" description="ATP-grasp domain-containing protein" evidence="4">
    <location>
        <begin position="23"/>
        <end position="1318"/>
    </location>
</feature>
<feature type="signal peptide" evidence="4">
    <location>
        <begin position="1"/>
        <end position="22"/>
    </location>
</feature>
<reference evidence="6 7" key="1">
    <citation type="journal article" date="2024" name="Front Chem Biol">
        <title>Unveiling the potential of Daldinia eschscholtzii MFLUCC 19-0629 through bioactivity and bioinformatics studies for enhanced sustainable agriculture production.</title>
        <authorList>
            <person name="Brooks S."/>
            <person name="Weaver J.A."/>
            <person name="Klomchit A."/>
            <person name="Alharthi S.A."/>
            <person name="Onlamun T."/>
            <person name="Nurani R."/>
            <person name="Vong T.K."/>
            <person name="Alberti F."/>
            <person name="Greco C."/>
        </authorList>
    </citation>
    <scope>NUCLEOTIDE SEQUENCE [LARGE SCALE GENOMIC DNA]</scope>
    <source>
        <strain evidence="6">MFLUCC 19-0629</strain>
    </source>
</reference>
<dbReference type="SUPFAM" id="SSF51735">
    <property type="entry name" value="NAD(P)-binding Rossmann-fold domains"/>
    <property type="match status" value="1"/>
</dbReference>
<dbReference type="PROSITE" id="PS50975">
    <property type="entry name" value="ATP_GRASP"/>
    <property type="match status" value="1"/>
</dbReference>
<sequence length="1318" mass="146918">MSLKLGTVSFCLILSLIPYYDPRQRFKDATEEEFVHETVLVTGVGMAKGLTLARAFYVSGHRVIGADIEDPHIPCPGRYSRTLSAFYRLPKSTGKDGPDDYIRELINIVNIENVKLWVSCSGVTNAVQDAQAKESIEKRTLCKCIQFDVQITSTLHEKGSFMEECKKLGLPIPETCEVRSKYDTFRILSSCVASNPERRYILKPVGMDDIHRGNMTILPFASEQETKHHISQLPMSDSNPWILQQYIPGGKEYCTHALVIGGRVKCFLACPSSEFLMDYELLQDSALWRAMLMFTVEFVQRSPRPEAMTGHLSFDFMTSEESVHHGGFRRNIYAIECNPRAHTAAVLFGHRSSEAQDMVQAYIDAIKVKRKMLITDNLISDEISLVSAEEKVVIPPENMHPRYWIGHDMIPDFNASCIRGDGNYEKDTSKSRESDIAFLRHTSGTSSGVPKLIAQSQWGAVGCLPCFSHRNQPATFTTTPLYHGGLADCFRAWTSGAMIWFFPEGCMPITGANIVRSVLYARSKSPTPVAYFSSVPYVLQLLADECEGIDVLRSMDLVGVGGAALAPPLGDKLVNLGVNLSSRLGSTECGFLMSSHRDYARDKEWQYFRLAVDPGFLSLEPRDGGLSELVVKSRWPLKEKINRDDGSYATADLFKPHPSIPNAWRYHSRADAQITLSNGKKFDPCPLEDRIKTSSKLLRDVLIFGANKEYAGALLFKVSNEYSNGDIINAVWPHVRKMNKEVPSHCRISRSMLIPVETKKGEEPLSKSSKGTILRRQADDRYCDIIVDAYSCNGNASTKTPNISDADVLSVLLGLFTQVSGREVHPHGDIFQQGIDSIMCIHIRKLIELNILSDGSVKLPESFIYDSGTVHAMSEALIRIRNGGEIGNSHREDDEWKLMNELVEKYSQFETHNVDINRRERGVVLLTGATGLLGTHILSQLHGEDSISKIYCLIRGESESACKESLSKALEKRQLPGLKEVEALHRKIFCLPCKLSETCLGLSSEDWVRVIAESSIYIHAAWSVNFNLPLNSEEFRKHITGTRNILNAALSGRARFFFISSTAAVSSNPSAAVKEEVSLDPSHASPLGYSRSKWVAERVCSKAYEQLLSNIPAGASQDVDISIIRVGQLCGNESGIWNMSEAYPLLLSTAGLIGCLPDLPNEVLNWLPVDQAARIVSDITLADNSPKLSAHANTPVYHVLNFHDSPSWTQLVGWISALPGHSSFDVVGSEEWLERLELEFGKTQRDHPAQALVGLWKQRYSSVVDGSKALSAPSFDVTSSLRISRTMRDMEPLSRDRILGMWEWIEANMKRHSRAYRT</sequence>
<proteinExistence type="predicted"/>
<dbReference type="PANTHER" id="PTHR43439:SF2">
    <property type="entry name" value="ENZYME, PUTATIVE (JCVI)-RELATED"/>
    <property type="match status" value="1"/>
</dbReference>
<accession>A0AAX6MQY2</accession>
<evidence type="ECO:0000256" key="3">
    <source>
        <dbReference type="PROSITE-ProRule" id="PRU00409"/>
    </source>
</evidence>
<dbReference type="Gene3D" id="3.40.50.20">
    <property type="match status" value="1"/>
</dbReference>
<dbReference type="InterPro" id="IPR013120">
    <property type="entry name" value="FAR_NAD-bd"/>
</dbReference>
<evidence type="ECO:0000256" key="4">
    <source>
        <dbReference type="SAM" id="SignalP"/>
    </source>
</evidence>
<protein>
    <recommendedName>
        <fullName evidence="5">ATP-grasp domain-containing protein</fullName>
    </recommendedName>
</protein>
<dbReference type="EMBL" id="JBANMG010000004">
    <property type="protein sequence ID" value="KAK6954807.1"/>
    <property type="molecule type" value="Genomic_DNA"/>
</dbReference>
<gene>
    <name evidence="6" type="ORF">Daesc_004776</name>
</gene>
<keyword evidence="2" id="KW-0597">Phosphoprotein</keyword>
<evidence type="ECO:0000313" key="7">
    <source>
        <dbReference type="Proteomes" id="UP001369815"/>
    </source>
</evidence>
<dbReference type="Gene3D" id="3.40.50.720">
    <property type="entry name" value="NAD(P)-binding Rossmann-like Domain"/>
    <property type="match status" value="1"/>
</dbReference>
<name>A0AAX6MQY2_9PEZI</name>
<keyword evidence="3" id="KW-0067">ATP-binding</keyword>
<dbReference type="Gene3D" id="3.40.50.12780">
    <property type="entry name" value="N-terminal domain of ligase-like"/>
    <property type="match status" value="1"/>
</dbReference>
<dbReference type="Pfam" id="PF23562">
    <property type="entry name" value="AMP-binding_C_3"/>
    <property type="match status" value="1"/>
</dbReference>
<dbReference type="GO" id="GO:0046872">
    <property type="term" value="F:metal ion binding"/>
    <property type="evidence" value="ECO:0007669"/>
    <property type="project" value="InterPro"/>
</dbReference>
<feature type="domain" description="ATP-grasp" evidence="5">
    <location>
        <begin position="162"/>
        <end position="367"/>
    </location>
</feature>
<keyword evidence="1" id="KW-0596">Phosphopantetheine</keyword>
<dbReference type="SUPFAM" id="SSF56059">
    <property type="entry name" value="Glutathione synthetase ATP-binding domain-like"/>
    <property type="match status" value="1"/>
</dbReference>
<dbReference type="Proteomes" id="UP001369815">
    <property type="component" value="Unassembled WGS sequence"/>
</dbReference>
<keyword evidence="7" id="KW-1185">Reference proteome</keyword>
<dbReference type="InterPro" id="IPR036291">
    <property type="entry name" value="NAD(P)-bd_dom_sf"/>
</dbReference>
<evidence type="ECO:0000313" key="6">
    <source>
        <dbReference type="EMBL" id="KAK6954807.1"/>
    </source>
</evidence>
<dbReference type="InterPro" id="IPR000873">
    <property type="entry name" value="AMP-dep_synth/lig_dom"/>
</dbReference>
<dbReference type="Pfam" id="PF00501">
    <property type="entry name" value="AMP-binding"/>
    <property type="match status" value="1"/>
</dbReference>
<dbReference type="InterPro" id="IPR011761">
    <property type="entry name" value="ATP-grasp"/>
</dbReference>